<dbReference type="PANTHER" id="PTHR48020:SF12">
    <property type="entry name" value="PROTON MYO-INOSITOL COTRANSPORTER"/>
    <property type="match status" value="1"/>
</dbReference>
<dbReference type="InterPro" id="IPR005829">
    <property type="entry name" value="Sugar_transporter_CS"/>
</dbReference>
<evidence type="ECO:0000256" key="3">
    <source>
        <dbReference type="ARBA" id="ARBA00022448"/>
    </source>
</evidence>
<feature type="transmembrane region" description="Helical" evidence="11">
    <location>
        <begin position="46"/>
        <end position="65"/>
    </location>
</feature>
<evidence type="ECO:0000256" key="5">
    <source>
        <dbReference type="ARBA" id="ARBA00022597"/>
    </source>
</evidence>
<evidence type="ECO:0000313" key="14">
    <source>
        <dbReference type="Proteomes" id="UP000244240"/>
    </source>
</evidence>
<dbReference type="SUPFAM" id="SSF103473">
    <property type="entry name" value="MFS general substrate transporter"/>
    <property type="match status" value="1"/>
</dbReference>
<evidence type="ECO:0000256" key="10">
    <source>
        <dbReference type="SAM" id="Coils"/>
    </source>
</evidence>
<dbReference type="InterPro" id="IPR003663">
    <property type="entry name" value="Sugar/inositol_transpt"/>
</dbReference>
<dbReference type="PANTHER" id="PTHR48020">
    <property type="entry name" value="PROTON MYO-INOSITOL COTRANSPORTER"/>
    <property type="match status" value="1"/>
</dbReference>
<evidence type="ECO:0000256" key="9">
    <source>
        <dbReference type="RuleBase" id="RU003346"/>
    </source>
</evidence>
<proteinExistence type="inferred from homology"/>
<dbReference type="Proteomes" id="UP000244240">
    <property type="component" value="Unassembled WGS sequence"/>
</dbReference>
<evidence type="ECO:0000256" key="1">
    <source>
        <dbReference type="ARBA" id="ARBA00004651"/>
    </source>
</evidence>
<dbReference type="PRINTS" id="PR00171">
    <property type="entry name" value="SUGRTRNSPORT"/>
</dbReference>
<dbReference type="PROSITE" id="PS00217">
    <property type="entry name" value="SUGAR_TRANSPORT_2"/>
    <property type="match status" value="1"/>
</dbReference>
<evidence type="ECO:0000256" key="6">
    <source>
        <dbReference type="ARBA" id="ARBA00022692"/>
    </source>
</evidence>
<keyword evidence="5" id="KW-0762">Sugar transport</keyword>
<feature type="transmembrane region" description="Helical" evidence="11">
    <location>
        <begin position="295"/>
        <end position="313"/>
    </location>
</feature>
<keyword evidence="10" id="KW-0175">Coiled coil</keyword>
<dbReference type="Pfam" id="PF00083">
    <property type="entry name" value="Sugar_tr"/>
    <property type="match status" value="1"/>
</dbReference>
<keyword evidence="8 11" id="KW-0472">Membrane</keyword>
<dbReference type="GO" id="GO:0022857">
    <property type="term" value="F:transmembrane transporter activity"/>
    <property type="evidence" value="ECO:0007669"/>
    <property type="project" value="InterPro"/>
</dbReference>
<feature type="transmembrane region" description="Helical" evidence="11">
    <location>
        <begin position="77"/>
        <end position="94"/>
    </location>
</feature>
<accession>A0A2T6C7W2</accession>
<dbReference type="CDD" id="cd17359">
    <property type="entry name" value="MFS_XylE_like"/>
    <property type="match status" value="1"/>
</dbReference>
<evidence type="ECO:0000256" key="7">
    <source>
        <dbReference type="ARBA" id="ARBA00022989"/>
    </source>
</evidence>
<feature type="transmembrane region" description="Helical" evidence="11">
    <location>
        <begin position="135"/>
        <end position="157"/>
    </location>
</feature>
<gene>
    <name evidence="13" type="ORF">C8P63_103204</name>
</gene>
<keyword evidence="6 11" id="KW-0812">Transmembrane</keyword>
<dbReference type="InterPro" id="IPR050814">
    <property type="entry name" value="Myo-inositol_Transporter"/>
</dbReference>
<feature type="transmembrane region" description="Helical" evidence="11">
    <location>
        <begin position="100"/>
        <end position="123"/>
    </location>
</feature>
<dbReference type="InterPro" id="IPR020846">
    <property type="entry name" value="MFS_dom"/>
</dbReference>
<keyword evidence="3 9" id="KW-0813">Transport</keyword>
<sequence length="471" mass="51497">MKAHKGYAVMIAAVASLGGILFGYDTAVIAGSIGFIEQHFGLSPALVGWAVSSALLGCLIGAMTAGRTADAIGRKKTLIISAVLFAVSAVFSAIPPNFAIFILARIVGGIGIGFASIVVPMYISEISPPSIRGVLTSFYQVAITLGILIIYIVNYYISTLGDESWGVDVGWRYMLGSEVLPALLFFLLLWAIPESPRWSALKGDRSRSLGVLSKITGSRKEAEGQLAEIEQSIQEERKAEEGKLLEKAWRPAIFVGIGLAILQQVSGINVIMYYATEILNDFRIGSGENAGFFQSMLIGVVNFLSTFIAVMTIDKFGRKSLLVAGSVGMAVFMTTVGVMIYMQAINVGLLLSIFGYIVCFAFSWGPIAWILISEIFPNRIRGKVMSLCIFVLWLSNIVVSQTFPMLNENTFLQQQFNGAFPFIVYGIFCLLCIPFAMKFVPETKHKTLEEIERLWSKRGTDWTVKTTATRK</sequence>
<feature type="transmembrane region" description="Helical" evidence="11">
    <location>
        <begin position="320"/>
        <end position="342"/>
    </location>
</feature>
<evidence type="ECO:0000256" key="2">
    <source>
        <dbReference type="ARBA" id="ARBA00010992"/>
    </source>
</evidence>
<feature type="domain" description="Major facilitator superfamily (MFS) profile" evidence="12">
    <location>
        <begin position="11"/>
        <end position="444"/>
    </location>
</feature>
<dbReference type="InterPro" id="IPR036259">
    <property type="entry name" value="MFS_trans_sf"/>
</dbReference>
<feature type="transmembrane region" description="Helical" evidence="11">
    <location>
        <begin position="384"/>
        <end position="406"/>
    </location>
</feature>
<evidence type="ECO:0000256" key="11">
    <source>
        <dbReference type="SAM" id="Phobius"/>
    </source>
</evidence>
<keyword evidence="4" id="KW-1003">Cell membrane</keyword>
<reference evidence="13 14" key="1">
    <citation type="submission" date="2018-04" db="EMBL/GenBank/DDBJ databases">
        <title>Genomic Encyclopedia of Archaeal and Bacterial Type Strains, Phase II (KMG-II): from individual species to whole genera.</title>
        <authorList>
            <person name="Goeker M."/>
        </authorList>
    </citation>
    <scope>NUCLEOTIDE SEQUENCE [LARGE SCALE GENOMIC DNA]</scope>
    <source>
        <strain evidence="13 14">DSM 45787</strain>
    </source>
</reference>
<comment type="similarity">
    <text evidence="2 9">Belongs to the major facilitator superfamily. Sugar transporter (TC 2.A.1.1) family.</text>
</comment>
<dbReference type="InterPro" id="IPR047984">
    <property type="entry name" value="XylE-like"/>
</dbReference>
<evidence type="ECO:0000259" key="12">
    <source>
        <dbReference type="PROSITE" id="PS50850"/>
    </source>
</evidence>
<dbReference type="GO" id="GO:0005886">
    <property type="term" value="C:plasma membrane"/>
    <property type="evidence" value="ECO:0007669"/>
    <property type="project" value="UniProtKB-SubCell"/>
</dbReference>
<dbReference type="NCBIfam" id="TIGR00879">
    <property type="entry name" value="SP"/>
    <property type="match status" value="1"/>
</dbReference>
<comment type="subcellular location">
    <subcellularLocation>
        <location evidence="1">Cell membrane</location>
        <topology evidence="1">Multi-pass membrane protein</topology>
    </subcellularLocation>
</comment>
<keyword evidence="14" id="KW-1185">Reference proteome</keyword>
<dbReference type="EMBL" id="QBKR01000003">
    <property type="protein sequence ID" value="PTX64418.1"/>
    <property type="molecule type" value="Genomic_DNA"/>
</dbReference>
<feature type="transmembrane region" description="Helical" evidence="11">
    <location>
        <begin position="169"/>
        <end position="192"/>
    </location>
</feature>
<feature type="transmembrane region" description="Helical" evidence="11">
    <location>
        <begin position="252"/>
        <end position="275"/>
    </location>
</feature>
<keyword evidence="7 11" id="KW-1133">Transmembrane helix</keyword>
<protein>
    <submittedName>
        <fullName evidence="13">SP family arabinose:H+ symporter-like MFS transporter/SP family xylose:H+ symportor-like MFS transporter</fullName>
    </submittedName>
</protein>
<dbReference type="Gene3D" id="1.20.1250.20">
    <property type="entry name" value="MFS general substrate transporter like domains"/>
    <property type="match status" value="2"/>
</dbReference>
<organism evidence="13 14">
    <name type="scientific">Melghirimyces profundicolus</name>
    <dbReference type="NCBI Taxonomy" id="1242148"/>
    <lineage>
        <taxon>Bacteria</taxon>
        <taxon>Bacillati</taxon>
        <taxon>Bacillota</taxon>
        <taxon>Bacilli</taxon>
        <taxon>Bacillales</taxon>
        <taxon>Thermoactinomycetaceae</taxon>
        <taxon>Melghirimyces</taxon>
    </lineage>
</organism>
<dbReference type="PROSITE" id="PS00216">
    <property type="entry name" value="SUGAR_TRANSPORT_1"/>
    <property type="match status" value="2"/>
</dbReference>
<feature type="transmembrane region" description="Helical" evidence="11">
    <location>
        <begin position="418"/>
        <end position="437"/>
    </location>
</feature>
<dbReference type="InterPro" id="IPR005828">
    <property type="entry name" value="MFS_sugar_transport-like"/>
</dbReference>
<evidence type="ECO:0000256" key="4">
    <source>
        <dbReference type="ARBA" id="ARBA00022475"/>
    </source>
</evidence>
<name>A0A2T6C7W2_9BACL</name>
<comment type="caution">
    <text evidence="13">The sequence shown here is derived from an EMBL/GenBank/DDBJ whole genome shotgun (WGS) entry which is preliminary data.</text>
</comment>
<feature type="coiled-coil region" evidence="10">
    <location>
        <begin position="212"/>
        <end position="239"/>
    </location>
</feature>
<feature type="transmembrane region" description="Helical" evidence="11">
    <location>
        <begin position="348"/>
        <end position="372"/>
    </location>
</feature>
<dbReference type="PROSITE" id="PS50850">
    <property type="entry name" value="MFS"/>
    <property type="match status" value="1"/>
</dbReference>
<dbReference type="AlphaFoldDB" id="A0A2T6C7W2"/>
<evidence type="ECO:0000313" key="13">
    <source>
        <dbReference type="EMBL" id="PTX64418.1"/>
    </source>
</evidence>
<evidence type="ECO:0000256" key="8">
    <source>
        <dbReference type="ARBA" id="ARBA00023136"/>
    </source>
</evidence>
<dbReference type="FunFam" id="1.20.1250.20:FF:000122">
    <property type="entry name" value="D-xylose transporter XylE"/>
    <property type="match status" value="1"/>
</dbReference>